<evidence type="ECO:0000259" key="4">
    <source>
        <dbReference type="PROSITE" id="PS51329"/>
    </source>
</evidence>
<dbReference type="Gene3D" id="1.10.510.10">
    <property type="entry name" value="Transferase(Phosphotransferase) domain 1"/>
    <property type="match status" value="1"/>
</dbReference>
<dbReference type="GO" id="GO:0005929">
    <property type="term" value="C:cilium"/>
    <property type="evidence" value="ECO:0007669"/>
    <property type="project" value="TreeGrafter"/>
</dbReference>
<dbReference type="Proteomes" id="UP000195570">
    <property type="component" value="Unassembled WGS sequence"/>
</dbReference>
<dbReference type="GO" id="GO:0005524">
    <property type="term" value="F:ATP binding"/>
    <property type="evidence" value="ECO:0007669"/>
    <property type="project" value="InterPro"/>
</dbReference>
<name>A0A1G4I406_TRYEQ</name>
<dbReference type="InterPro" id="IPR000719">
    <property type="entry name" value="Prot_kinase_dom"/>
</dbReference>
<reference evidence="5" key="1">
    <citation type="submission" date="2016-09" db="EMBL/GenBank/DDBJ databases">
        <authorList>
            <person name="Hebert L."/>
            <person name="Moumen B."/>
        </authorList>
    </citation>
    <scope>NUCLEOTIDE SEQUENCE [LARGE SCALE GENOMIC DNA]</scope>
    <source>
        <strain evidence="5">OVI</strain>
    </source>
</reference>
<protein>
    <submittedName>
        <fullName evidence="5">Tubulin binding cofactor c, putative</fullName>
    </submittedName>
</protein>
<dbReference type="EMBL" id="CZPT02000571">
    <property type="protein sequence ID" value="SCU66558.1"/>
    <property type="molecule type" value="Genomic_DNA"/>
</dbReference>
<dbReference type="GeneID" id="92379688"/>
<feature type="domain" description="Protein kinase" evidence="3">
    <location>
        <begin position="163"/>
        <end position="537"/>
    </location>
</feature>
<dbReference type="InterPro" id="IPR017901">
    <property type="entry name" value="C-CAP_CF_C-like"/>
</dbReference>
<dbReference type="InterPro" id="IPR012945">
    <property type="entry name" value="Tubulin-bd_cofactor_C_dom"/>
</dbReference>
<dbReference type="SUPFAM" id="SSF56112">
    <property type="entry name" value="Protein kinase-like (PK-like)"/>
    <property type="match status" value="1"/>
</dbReference>
<dbReference type="PANTHER" id="PTHR15440">
    <property type="entry name" value="XRP2 PROTEIN"/>
    <property type="match status" value="1"/>
</dbReference>
<dbReference type="RefSeq" id="XP_067077990.1">
    <property type="nucleotide sequence ID" value="XM_067221889.1"/>
</dbReference>
<dbReference type="GO" id="GO:1990075">
    <property type="term" value="C:periciliary membrane compartment"/>
    <property type="evidence" value="ECO:0007669"/>
    <property type="project" value="TreeGrafter"/>
</dbReference>
<organism evidence="5 6">
    <name type="scientific">Trypanosoma equiperdum</name>
    <dbReference type="NCBI Taxonomy" id="5694"/>
    <lineage>
        <taxon>Eukaryota</taxon>
        <taxon>Discoba</taxon>
        <taxon>Euglenozoa</taxon>
        <taxon>Kinetoplastea</taxon>
        <taxon>Metakinetoplastina</taxon>
        <taxon>Trypanosomatida</taxon>
        <taxon>Trypanosomatidae</taxon>
        <taxon>Trypanosoma</taxon>
    </lineage>
</organism>
<evidence type="ECO:0000256" key="2">
    <source>
        <dbReference type="SAM" id="MobiDB-lite"/>
    </source>
</evidence>
<dbReference type="InterPro" id="IPR011009">
    <property type="entry name" value="Kinase-like_dom_sf"/>
</dbReference>
<feature type="region of interest" description="Disordered" evidence="2">
    <location>
        <begin position="85"/>
        <end position="107"/>
    </location>
</feature>
<dbReference type="InterPro" id="IPR039093">
    <property type="entry name" value="XRP2"/>
</dbReference>
<feature type="compositionally biased region" description="Basic and acidic residues" evidence="2">
    <location>
        <begin position="1568"/>
        <end position="1577"/>
    </location>
</feature>
<feature type="domain" description="C-CAP/cofactor C-like" evidence="4">
    <location>
        <begin position="683"/>
        <end position="834"/>
    </location>
</feature>
<dbReference type="PROSITE" id="PS51329">
    <property type="entry name" value="C_CAP_COFACTOR_C"/>
    <property type="match status" value="3"/>
</dbReference>
<evidence type="ECO:0000259" key="3">
    <source>
        <dbReference type="PROSITE" id="PS50011"/>
    </source>
</evidence>
<gene>
    <name evidence="5" type="ORF">TEOVI_000574900</name>
</gene>
<feature type="compositionally biased region" description="Basic and acidic residues" evidence="2">
    <location>
        <begin position="1519"/>
        <end position="1536"/>
    </location>
</feature>
<comment type="caution">
    <text evidence="5">The sequence shown here is derived from an EMBL/GenBank/DDBJ whole genome shotgun (WGS) entry which is preliminary data.</text>
</comment>
<dbReference type="VEuPathDB" id="TriTrypDB:TEOVI_000574900"/>
<keyword evidence="6" id="KW-1185">Reference proteome</keyword>
<dbReference type="InterPro" id="IPR016098">
    <property type="entry name" value="CAP/MinC_C"/>
</dbReference>
<dbReference type="Gene3D" id="2.160.20.70">
    <property type="match status" value="3"/>
</dbReference>
<feature type="domain" description="C-CAP/cofactor C-like" evidence="4">
    <location>
        <begin position="1182"/>
        <end position="1301"/>
    </location>
</feature>
<dbReference type="GO" id="GO:0004672">
    <property type="term" value="F:protein kinase activity"/>
    <property type="evidence" value="ECO:0007669"/>
    <property type="project" value="InterPro"/>
</dbReference>
<feature type="region of interest" description="Disordered" evidence="2">
    <location>
        <begin position="1416"/>
        <end position="1448"/>
    </location>
</feature>
<evidence type="ECO:0000313" key="5">
    <source>
        <dbReference type="EMBL" id="SCU66558.1"/>
    </source>
</evidence>
<dbReference type="PROSITE" id="PS50011">
    <property type="entry name" value="PROTEIN_KINASE_DOM"/>
    <property type="match status" value="1"/>
</dbReference>
<dbReference type="PANTHER" id="PTHR15440:SF0">
    <property type="entry name" value="PROTEIN XRP2"/>
    <property type="match status" value="1"/>
</dbReference>
<dbReference type="GO" id="GO:0005096">
    <property type="term" value="F:GTPase activator activity"/>
    <property type="evidence" value="ECO:0007669"/>
    <property type="project" value="InterPro"/>
</dbReference>
<evidence type="ECO:0000313" key="6">
    <source>
        <dbReference type="Proteomes" id="UP000195570"/>
    </source>
</evidence>
<evidence type="ECO:0000256" key="1">
    <source>
        <dbReference type="ARBA" id="ARBA00008848"/>
    </source>
</evidence>
<feature type="region of interest" description="Disordered" evidence="2">
    <location>
        <begin position="1464"/>
        <end position="1577"/>
    </location>
</feature>
<feature type="compositionally biased region" description="Polar residues" evidence="2">
    <location>
        <begin position="1556"/>
        <end position="1567"/>
    </location>
</feature>
<feature type="domain" description="C-CAP/cofactor C-like" evidence="4">
    <location>
        <begin position="958"/>
        <end position="1075"/>
    </location>
</feature>
<feature type="compositionally biased region" description="Basic and acidic residues" evidence="2">
    <location>
        <begin position="1489"/>
        <end position="1507"/>
    </location>
</feature>
<dbReference type="GO" id="GO:0006892">
    <property type="term" value="P:post-Golgi vesicle-mediated transport"/>
    <property type="evidence" value="ECO:0007669"/>
    <property type="project" value="TreeGrafter"/>
</dbReference>
<proteinExistence type="inferred from homology"/>
<sequence>MDFDESSDVSNATAADHEFEASETIVAADALDLMPIERNGTESLVFETFHDNSVTAEGRPISSADPTLLEGEYFHHHLLDAKDEPMRPAARRGGSGHHGEGRLGVPVGDGAEHSIGYGISGENRDPHLEGGFSVEDVEIWNTLLTPMARVDMTLMSCFYVGHRTVSDLNGSESTTHNMEAMVKTFSPFYYRCSTSSLDEGASSEDKGKSMALVTLQRLASHMQSMQQALTEKGLMNKQCQVTSNDIIGAGGDASETSSHADERPPICRGAHSIHVDSACRLIGVIDVDVCAVSLADVIAFHARPLSQNELVAVVKSVVTKVALLHNAGVVHGCLHAGNVLCGADRGHTSLAGPCGIMSNPLFPADPSFISPRLAAAMQSLVDLISKGIEGGKVEGAFSWVEDPSFHTGILECFGCIDGSSTQPSTNDDVYAIGILTLTCALGVPPFCTAKLQEVVHILSKYYGSVTSSGDEKDVVSLLLGGELFSCDYTLQRMQLADYESNFVSAMLDFVGVCLRAGASKDAIPTVAAGDLLLHSFFTDYGPAAFVKSSMEGAGSGSGDEEGDSARIGRVLHCLFYPVSTALDCMKSDCGTTPFVPRLCRNSIFTARLNALQTSRLCGSKGPTSVATDNGTAVSWPYLDVKAPHWHTTVRNCTAEWRCELYATPSTLRHASCSDNSDCFASLKKVAKTKGMKVDTEARTLVWENRTGSRLILHRNDVQSGYLTATDTLILRNLQDCVVEVLLRFRYVVLQNVERCELLMGPCYFCYCDTVVDCPLVAVASAHLVTHDILRVNLRLGFCSPPSCRNSRSVWEEVQLAPYSIAYEGLSADYAAVPLPQEHIATVMLGIELESPELVKGTLELCNTLGRGQDYPYSHALAAFGNRFVHEDDGVSDVFLYPTEVRNKDIRIAQVRGGSSSAMNDHERLFASDVTRLPLWRWRRDDTDKVIRRIATEDSTFGPTDSNAGERFPIIFILDIVGDCLVEDCSNCAVIIIGSTEAITFRRCADMRLFVMGREVLLEECESMEVYVFATEMLMLTSCRDITLFSLAVRAPCIEDILGSIVESTVDETLREEFFVAFQQKDVITLNAITRYERDAGAIDLQACDNVQFDAACPLMFTVNFVPSDTEPSTLFFDAWQEMRDESEWVVIPLIEHARGTASTEGRGSDNALPPVRFHDLVNVSIPRPSETLSGREHSIGASSQPMLVEVVFERIAMGIIHVDDVVETLFIRKCTGPLEIVVCAATRVIMESCEHVTVHTACCSFIAVDCHACRTALHVNTKPQYVNCTDIQASTASLTSHDYEVFLGRAGVVPGANNFHEPVVHGGDASEISLLTPDAVSKIALVDSLEKAFAVLHSSVTLVPPPPSVSLGQQDAPLMPEMERRARHEETARKPFDANIVDALIFLSDRQSAECVDHTLEPSGTVEVEGVEEEQPLRNRPTPSSGHPHVDDSLMVRHVDPLAVDGTSGVKRSLLNGEEVNPASAVAEEDDDFSSHEGELANTNDCKDEVHNQSYTQSFDSTDEGRSDESSFAEQPREDVATASEGDETAAAAPRGGTDAMNSTTESASSGHKTEKEVAETRETMVSFVSATEEDVMFEGIGVERTSRASVASGESVYESGGPVKEFNVVVHPDEMELVSAAIRNAAKARADAQAAGASSATLMEGLHRHVEDTVSWLRRLR</sequence>
<dbReference type="Pfam" id="PF07986">
    <property type="entry name" value="TBCC"/>
    <property type="match status" value="3"/>
</dbReference>
<accession>A0A1G4I406</accession>
<comment type="similarity">
    <text evidence="1">Belongs to the TBCC family.</text>
</comment>